<comment type="caution">
    <text evidence="3">The sequence shown here is derived from an EMBL/GenBank/DDBJ whole genome shotgun (WGS) entry which is preliminary data.</text>
</comment>
<feature type="binding site" evidence="2">
    <location>
        <position position="186"/>
    </location>
    <ligand>
        <name>substrate</name>
    </ligand>
</feature>
<organism evidence="3 4">
    <name type="scientific">Candidatus Defluviibacterium haderslevense</name>
    <dbReference type="NCBI Taxonomy" id="2981993"/>
    <lineage>
        <taxon>Bacteria</taxon>
        <taxon>Pseudomonadati</taxon>
        <taxon>Bacteroidota</taxon>
        <taxon>Saprospiria</taxon>
        <taxon>Saprospirales</taxon>
        <taxon>Saprospiraceae</taxon>
        <taxon>Candidatus Defluviibacterium</taxon>
    </lineage>
</organism>
<evidence type="ECO:0000313" key="4">
    <source>
        <dbReference type="Proteomes" id="UP000808349"/>
    </source>
</evidence>
<evidence type="ECO:0000256" key="2">
    <source>
        <dbReference type="HAMAP-Rule" id="MF_01139"/>
    </source>
</evidence>
<feature type="binding site" evidence="2">
    <location>
        <position position="24"/>
    </location>
    <ligand>
        <name>substrate</name>
    </ligand>
</feature>
<feature type="binding site" evidence="2">
    <location>
        <position position="19"/>
    </location>
    <ligand>
        <name>Mg(2+)</name>
        <dbReference type="ChEBI" id="CHEBI:18420"/>
    </ligand>
</feature>
<dbReference type="PANTHER" id="PTHR10291:SF0">
    <property type="entry name" value="DEHYDRODOLICHYL DIPHOSPHATE SYNTHASE 2"/>
    <property type="match status" value="1"/>
</dbReference>
<gene>
    <name evidence="3" type="ORF">IPO85_02790</name>
</gene>
<feature type="binding site" evidence="2">
    <location>
        <begin position="64"/>
        <end position="66"/>
    </location>
    <ligand>
        <name>substrate</name>
    </ligand>
</feature>
<keyword evidence="2" id="KW-0479">Metal-binding</keyword>
<feature type="binding site" evidence="2">
    <location>
        <position position="32"/>
    </location>
    <ligand>
        <name>substrate</name>
    </ligand>
</feature>
<dbReference type="Proteomes" id="UP000808349">
    <property type="component" value="Unassembled WGS sequence"/>
</dbReference>
<keyword evidence="1 2" id="KW-0808">Transferase</keyword>
<feature type="active site" evidence="2">
    <location>
        <position position="19"/>
    </location>
</feature>
<keyword evidence="2" id="KW-0460">Magnesium</keyword>
<feature type="binding site" evidence="2">
    <location>
        <begin position="20"/>
        <end position="23"/>
    </location>
    <ligand>
        <name>substrate</name>
    </ligand>
</feature>
<dbReference type="GO" id="GO:0045547">
    <property type="term" value="F:ditrans,polycis-polyprenyl diphosphate synthase [(2E,6E)-farnesyl diphosphate specific] activity"/>
    <property type="evidence" value="ECO:0007669"/>
    <property type="project" value="TreeGrafter"/>
</dbReference>
<feature type="binding site" evidence="2">
    <location>
        <position position="68"/>
    </location>
    <ligand>
        <name>substrate</name>
    </ligand>
</feature>
<dbReference type="InterPro" id="IPR001441">
    <property type="entry name" value="UPP_synth-like"/>
</dbReference>
<evidence type="ECO:0000313" key="3">
    <source>
        <dbReference type="EMBL" id="MBK9716448.1"/>
    </source>
</evidence>
<dbReference type="InterPro" id="IPR018520">
    <property type="entry name" value="UPP_synth-like_CS"/>
</dbReference>
<comment type="cofactor">
    <cofactor evidence="2">
        <name>Mg(2+)</name>
        <dbReference type="ChEBI" id="CHEBI:18420"/>
    </cofactor>
    <text evidence="2">Binds 2 magnesium ions per subunit.</text>
</comment>
<proteinExistence type="inferred from homology"/>
<dbReference type="PANTHER" id="PTHR10291">
    <property type="entry name" value="DEHYDRODOLICHYL DIPHOSPHATE SYNTHASE FAMILY MEMBER"/>
    <property type="match status" value="1"/>
</dbReference>
<accession>A0A9D7S693</accession>
<feature type="binding site" evidence="2">
    <location>
        <position position="36"/>
    </location>
    <ligand>
        <name>substrate</name>
    </ligand>
</feature>
<protein>
    <recommendedName>
        <fullName evidence="2">Isoprenyl transferase</fullName>
        <ecNumber evidence="2">2.5.1.-</ecNumber>
    </recommendedName>
</protein>
<dbReference type="InterPro" id="IPR036424">
    <property type="entry name" value="UPP_synth-like_sf"/>
</dbReference>
<dbReference type="GO" id="GO:0000287">
    <property type="term" value="F:magnesium ion binding"/>
    <property type="evidence" value="ECO:0007669"/>
    <property type="project" value="UniProtKB-UniRule"/>
</dbReference>
<dbReference type="Pfam" id="PF01255">
    <property type="entry name" value="Prenyltransf"/>
    <property type="match status" value="1"/>
</dbReference>
<comment type="similarity">
    <text evidence="2">Belongs to the UPP synthase family.</text>
</comment>
<dbReference type="PROSITE" id="PS01066">
    <property type="entry name" value="UPP_SYNTHASE"/>
    <property type="match status" value="1"/>
</dbReference>
<reference evidence="3 4" key="1">
    <citation type="submission" date="2020-10" db="EMBL/GenBank/DDBJ databases">
        <title>Connecting structure to function with the recovery of over 1000 high-quality activated sludge metagenome-assembled genomes encoding full-length rRNA genes using long-read sequencing.</title>
        <authorList>
            <person name="Singleton C.M."/>
            <person name="Petriglieri F."/>
            <person name="Kristensen J.M."/>
            <person name="Kirkegaard R.H."/>
            <person name="Michaelsen T.Y."/>
            <person name="Andersen M.H."/>
            <person name="Karst S.M."/>
            <person name="Dueholm M.S."/>
            <person name="Nielsen P.H."/>
            <person name="Albertsen M."/>
        </authorList>
    </citation>
    <scope>NUCLEOTIDE SEQUENCE [LARGE SCALE GENOMIC DNA]</scope>
    <source>
        <strain evidence="3">Ribe_18-Q3-R11-54_BAT3C.373</strain>
    </source>
</reference>
<dbReference type="SUPFAM" id="SSF64005">
    <property type="entry name" value="Undecaprenyl diphosphate synthase"/>
    <property type="match status" value="1"/>
</dbReference>
<dbReference type="CDD" id="cd00475">
    <property type="entry name" value="Cis_IPPS"/>
    <property type="match status" value="1"/>
</dbReference>
<dbReference type="AlphaFoldDB" id="A0A9D7S693"/>
<name>A0A9D7S693_9BACT</name>
<sequence>MKDKIDLKRLPDHIAIIMDGNGRWAKKTGQPRLFGHKNGVKAVHRVTEACAEMGIKYLSLYAFSTENWNRPIAEVTGLMSLLVETLKVELKTLTKNNIKLSTIGDLSKLPTKTQEVLKQAILDTKMNDGLHLILALNYSSRWEIVSAINTMLLDFDSQQKKGPIDEMQFVQYLNTANIPDPELLIRTSGEHRISNFLLWQLAYSELYFTETLWPDFSKENLYDAIIDYQSRERRFGLTSEQIEIKKAK</sequence>
<dbReference type="NCBIfam" id="NF011405">
    <property type="entry name" value="PRK14830.1"/>
    <property type="match status" value="1"/>
</dbReference>
<dbReference type="HAMAP" id="MF_01139">
    <property type="entry name" value="ISPT"/>
    <property type="match status" value="1"/>
</dbReference>
<dbReference type="NCBIfam" id="TIGR00055">
    <property type="entry name" value="uppS"/>
    <property type="match status" value="1"/>
</dbReference>
<dbReference type="GO" id="GO:0016094">
    <property type="term" value="P:polyprenol biosynthetic process"/>
    <property type="evidence" value="ECO:0007669"/>
    <property type="project" value="TreeGrafter"/>
</dbReference>
<feature type="binding site" evidence="2">
    <location>
        <position position="70"/>
    </location>
    <ligand>
        <name>substrate</name>
    </ligand>
</feature>
<dbReference type="EC" id="2.5.1.-" evidence="2"/>
<comment type="subunit">
    <text evidence="2">Homodimer.</text>
</comment>
<comment type="function">
    <text evidence="2">Catalyzes the condensation of isopentenyl diphosphate (IPP) with allylic pyrophosphates generating different type of terpenoids.</text>
</comment>
<evidence type="ECO:0000256" key="1">
    <source>
        <dbReference type="ARBA" id="ARBA00022679"/>
    </source>
</evidence>
<dbReference type="EMBL" id="JADKFW010000004">
    <property type="protein sequence ID" value="MBK9716448.1"/>
    <property type="molecule type" value="Genomic_DNA"/>
</dbReference>
<dbReference type="Gene3D" id="3.40.1180.10">
    <property type="entry name" value="Decaprenyl diphosphate synthase-like"/>
    <property type="match status" value="1"/>
</dbReference>
<feature type="active site" description="Proton acceptor" evidence="2">
    <location>
        <position position="67"/>
    </location>
</feature>
<feature type="binding site" evidence="2">
    <location>
        <position position="205"/>
    </location>
    <ligand>
        <name>Mg(2+)</name>
        <dbReference type="ChEBI" id="CHEBI:18420"/>
    </ligand>
</feature>
<dbReference type="FunFam" id="3.40.1180.10:FF:000001">
    <property type="entry name" value="(2E,6E)-farnesyl-diphosphate-specific ditrans,polycis-undecaprenyl-diphosphate synthase"/>
    <property type="match status" value="1"/>
</dbReference>
<feature type="binding site" evidence="2">
    <location>
        <begin position="192"/>
        <end position="194"/>
    </location>
    <ligand>
        <name>substrate</name>
    </ligand>
</feature>